<dbReference type="SUPFAM" id="SSF51645">
    <property type="entry name" value="Malate synthase G"/>
    <property type="match status" value="1"/>
</dbReference>
<evidence type="ECO:0000313" key="6">
    <source>
        <dbReference type="EMBL" id="GAA3066987.1"/>
    </source>
</evidence>
<gene>
    <name evidence="6" type="ORF">GCM10010529_19760</name>
</gene>
<feature type="domain" description="Malate synthase TIM barrel" evidence="4">
    <location>
        <begin position="81"/>
        <end position="165"/>
    </location>
</feature>
<comment type="similarity">
    <text evidence="1">Belongs to the malate synthase family.</text>
</comment>
<reference evidence="7" key="1">
    <citation type="journal article" date="2019" name="Int. J. Syst. Evol. Microbiol.">
        <title>The Global Catalogue of Microorganisms (GCM) 10K type strain sequencing project: providing services to taxonomists for standard genome sequencing and annotation.</title>
        <authorList>
            <consortium name="The Broad Institute Genomics Platform"/>
            <consortium name="The Broad Institute Genome Sequencing Center for Infectious Disease"/>
            <person name="Wu L."/>
            <person name="Ma J."/>
        </authorList>
    </citation>
    <scope>NUCLEOTIDE SEQUENCE [LARGE SCALE GENOMIC DNA]</scope>
    <source>
        <strain evidence="7">JCM 14309</strain>
    </source>
</reference>
<dbReference type="PANTHER" id="PTHR42902:SF1">
    <property type="entry name" value="MALATE SYNTHASE 1-RELATED"/>
    <property type="match status" value="1"/>
</dbReference>
<dbReference type="InterPro" id="IPR011076">
    <property type="entry name" value="Malate_synth_sf"/>
</dbReference>
<protein>
    <recommendedName>
        <fullName evidence="2">malate synthase</fullName>
        <ecNumber evidence="2">2.3.3.9</ecNumber>
    </recommendedName>
</protein>
<dbReference type="InterPro" id="IPR046363">
    <property type="entry name" value="MS_N_TIM-barrel_dom"/>
</dbReference>
<dbReference type="Proteomes" id="UP001500236">
    <property type="component" value="Unassembled WGS sequence"/>
</dbReference>
<dbReference type="InterPro" id="IPR048356">
    <property type="entry name" value="MS_N"/>
</dbReference>
<sequence length="193" mass="21071">MNTPELSITINGIALSAPRVPRQKEVLTAEALSFLAALHEEFGARAAALGVREDGSGADPVIEASWRALITKQLAEPASSIVRPRCLGRREGRMFHRGEALSAGLVDFGIHVHHNARRLLAEGRAPYVELPPFDREEEVTLWQEIFSRTEQLLELPEGTIRAIHLNKRAAAETRSARTAGSTGGRRRLAEAAA</sequence>
<organism evidence="6 7">
    <name type="scientific">Nesterenkonia aethiopica</name>
    <dbReference type="NCBI Taxonomy" id="269144"/>
    <lineage>
        <taxon>Bacteria</taxon>
        <taxon>Bacillati</taxon>
        <taxon>Actinomycetota</taxon>
        <taxon>Actinomycetes</taxon>
        <taxon>Micrococcales</taxon>
        <taxon>Micrococcaceae</taxon>
        <taxon>Nesterenkonia</taxon>
    </lineage>
</organism>
<dbReference type="EC" id="2.3.3.9" evidence="2"/>
<evidence type="ECO:0000256" key="2">
    <source>
        <dbReference type="ARBA" id="ARBA00012636"/>
    </source>
</evidence>
<evidence type="ECO:0000256" key="3">
    <source>
        <dbReference type="SAM" id="MobiDB-lite"/>
    </source>
</evidence>
<feature type="domain" description="Malate synthase N-terminal" evidence="5">
    <location>
        <begin position="15"/>
        <end position="45"/>
    </location>
</feature>
<feature type="region of interest" description="Disordered" evidence="3">
    <location>
        <begin position="174"/>
        <end position="193"/>
    </location>
</feature>
<dbReference type="InterPro" id="IPR001465">
    <property type="entry name" value="Malate_synthase_TIM"/>
</dbReference>
<evidence type="ECO:0000259" key="5">
    <source>
        <dbReference type="Pfam" id="PF20656"/>
    </source>
</evidence>
<keyword evidence="7" id="KW-1185">Reference proteome</keyword>
<evidence type="ECO:0000256" key="1">
    <source>
        <dbReference type="ARBA" id="ARBA00006394"/>
    </source>
</evidence>
<dbReference type="Pfam" id="PF20656">
    <property type="entry name" value="MS_N"/>
    <property type="match status" value="1"/>
</dbReference>
<evidence type="ECO:0000259" key="4">
    <source>
        <dbReference type="Pfam" id="PF01274"/>
    </source>
</evidence>
<dbReference type="RefSeq" id="WP_311025340.1">
    <property type="nucleotide sequence ID" value="NZ_BAAAVT010000011.1"/>
</dbReference>
<dbReference type="InterPro" id="IPR006252">
    <property type="entry name" value="Malate_synthA"/>
</dbReference>
<evidence type="ECO:0000313" key="7">
    <source>
        <dbReference type="Proteomes" id="UP001500236"/>
    </source>
</evidence>
<dbReference type="PANTHER" id="PTHR42902">
    <property type="entry name" value="MALATE SYNTHASE"/>
    <property type="match status" value="1"/>
</dbReference>
<dbReference type="EMBL" id="BAAAVT010000011">
    <property type="protein sequence ID" value="GAA3066987.1"/>
    <property type="molecule type" value="Genomic_DNA"/>
</dbReference>
<dbReference type="Pfam" id="PF01274">
    <property type="entry name" value="MS_TIM-barrel"/>
    <property type="match status" value="1"/>
</dbReference>
<name>A0ABP6M3I9_9MICC</name>
<proteinExistence type="inferred from homology"/>
<dbReference type="Gene3D" id="3.20.20.360">
    <property type="entry name" value="Malate synthase, domain 3"/>
    <property type="match status" value="1"/>
</dbReference>
<accession>A0ABP6M3I9</accession>
<comment type="caution">
    <text evidence="6">The sequence shown here is derived from an EMBL/GenBank/DDBJ whole genome shotgun (WGS) entry which is preliminary data.</text>
</comment>